<dbReference type="PATRIC" id="fig|1150625.3.peg.3106"/>
<dbReference type="STRING" id="1150625.Q75_14845"/>
<evidence type="ECO:0000313" key="2">
    <source>
        <dbReference type="Proteomes" id="UP000074108"/>
    </source>
</evidence>
<dbReference type="OrthoDB" id="2661847at2"/>
<name>A0A147K551_9BACI</name>
<dbReference type="EMBL" id="LDYG01000048">
    <property type="protein sequence ID" value="KUP04721.1"/>
    <property type="molecule type" value="Genomic_DNA"/>
</dbReference>
<protein>
    <submittedName>
        <fullName evidence="1">Uncharacterized protein</fullName>
    </submittedName>
</protein>
<dbReference type="Pfam" id="PF19448">
    <property type="entry name" value="DUF5986"/>
    <property type="match status" value="1"/>
</dbReference>
<gene>
    <name evidence="1" type="ORF">Q75_14845</name>
</gene>
<dbReference type="AlphaFoldDB" id="A0A147K551"/>
<accession>A0A147K551</accession>
<dbReference type="InterPro" id="IPR046028">
    <property type="entry name" value="DUF5986"/>
</dbReference>
<keyword evidence="2" id="KW-1185">Reference proteome</keyword>
<evidence type="ECO:0000313" key="1">
    <source>
        <dbReference type="EMBL" id="KUP04721.1"/>
    </source>
</evidence>
<proteinExistence type="predicted"/>
<reference evidence="1 2" key="1">
    <citation type="journal article" date="2016" name="Front. Microbiol.">
        <title>Microevolution Analysis of Bacillus coahuilensis Unveils Differences in Phosphorus Acquisition Strategies and Their Regulation.</title>
        <authorList>
            <person name="Gomez-Lunar Z."/>
            <person name="Hernandez-Gonzalez I."/>
            <person name="Rodriguez-Torres M.D."/>
            <person name="Souza V."/>
            <person name="Olmedo-Alvarez G."/>
        </authorList>
    </citation>
    <scope>NUCLEOTIDE SEQUENCE [LARGE SCALE GENOMIC DNA]</scope>
    <source>
        <strain evidence="2">p1.1.43</strain>
    </source>
</reference>
<sequence>MKRFVVIAFEGQNNVLNEMNAFIPNSNLDIIYQEDWGKAIEVDYTTAEGFGDHHESEQDDILLTFNDEVENKKDATGE</sequence>
<organism evidence="1 2">
    <name type="scientific">Bacillus coahuilensis p1.1.43</name>
    <dbReference type="NCBI Taxonomy" id="1150625"/>
    <lineage>
        <taxon>Bacteria</taxon>
        <taxon>Bacillati</taxon>
        <taxon>Bacillota</taxon>
        <taxon>Bacilli</taxon>
        <taxon>Bacillales</taxon>
        <taxon>Bacillaceae</taxon>
        <taxon>Bacillus</taxon>
    </lineage>
</organism>
<dbReference type="Proteomes" id="UP000074108">
    <property type="component" value="Unassembled WGS sequence"/>
</dbReference>
<comment type="caution">
    <text evidence="1">The sequence shown here is derived from an EMBL/GenBank/DDBJ whole genome shotgun (WGS) entry which is preliminary data.</text>
</comment>